<keyword evidence="6" id="KW-0472">Membrane</keyword>
<keyword evidence="3" id="KW-0812">Transmembrane</keyword>
<feature type="non-terminal residue" evidence="10">
    <location>
        <position position="1"/>
    </location>
</feature>
<accession>A0A381XIG1</accession>
<dbReference type="InterPro" id="IPR000531">
    <property type="entry name" value="Beta-barrel_TonB"/>
</dbReference>
<keyword evidence="2" id="KW-0813">Transport</keyword>
<evidence type="ECO:0000256" key="6">
    <source>
        <dbReference type="ARBA" id="ARBA00023136"/>
    </source>
</evidence>
<reference evidence="10" key="1">
    <citation type="submission" date="2018-05" db="EMBL/GenBank/DDBJ databases">
        <authorList>
            <person name="Lanie J.A."/>
            <person name="Ng W.-L."/>
            <person name="Kazmierczak K.M."/>
            <person name="Andrzejewski T.M."/>
            <person name="Davidsen T.M."/>
            <person name="Wayne K.J."/>
            <person name="Tettelin H."/>
            <person name="Glass J.I."/>
            <person name="Rusch D."/>
            <person name="Podicherti R."/>
            <person name="Tsui H.-C.T."/>
            <person name="Winkler M.E."/>
        </authorList>
    </citation>
    <scope>NUCLEOTIDE SEQUENCE</scope>
</reference>
<dbReference type="EMBL" id="UINC01015288">
    <property type="protein sequence ID" value="SVA64489.1"/>
    <property type="molecule type" value="Genomic_DNA"/>
</dbReference>
<evidence type="ECO:0000256" key="5">
    <source>
        <dbReference type="ARBA" id="ARBA00023077"/>
    </source>
</evidence>
<feature type="domain" description="TonB-dependent receptor-like beta-barrel" evidence="9">
    <location>
        <begin position="204"/>
        <end position="638"/>
    </location>
</feature>
<sequence>NFHGSINTGYSTYVTENSRNDEQVFIGLDPFGINSKSDIKFSLSGPVIKDRVYFFSNFRTQDVNGHLNGIRRFEVWNLSNFYDQDSSKWFSENTGDGSYVPMNKGQYTSFMGKLSLNFGNIKFSWMMNQNHSLSSGYNHIYKYNPDGRSQGNAKTSLSMFQFNHFLNEKMYYDIKFSITNNDYGSYVFEDYDSYEVLKEDGIHQGTYHFAGDTIYNYVNDKYMTAYGPGFFTGGQDKGHLNRVTVTNNFKSDFTWQATNAHSLKTGFSFISYELENIYQTIRNTYAGTSLESDQYKPFVLPDSTVYSDVYIVKPKERSFYIQDKFEKEEIVINIGLRFDAFDANTTYPSQRRNPINASTYYLKNIDGLDSLDAEGNFVVDGSRMSSPVRSKVAAQISPRFGFAYQLGNVAVLHFSYGHFLQMPPMYAIYSNHSSIIGPSDYSTTVGNANLASDSLGLNAQKTVSYEVGLWQELGKNTSLEVNLYYRDIYDLLSLATVSTYNQVEYGIYTNKDYGNVRGLELKLDYSLNNLFIQTNYTYQFTRGNADNPAQTFNRQGASIDKVIRFIPMSWDQRHTFNLSLGYNTDRFGVTTTGYYNSGTPYTFSPQGESNLALLNLYPNNDYKPSTYHADLSGYINLPKVFGYRSKIDFLIYNLTDRYNEYGVSPETGRSYTAVVNETELLSHRSNFNTYDDRYKDPSMFSAPRQIKLGITILF</sequence>
<evidence type="ECO:0000256" key="8">
    <source>
        <dbReference type="ARBA" id="ARBA00023237"/>
    </source>
</evidence>
<dbReference type="Pfam" id="PF00593">
    <property type="entry name" value="TonB_dep_Rec_b-barrel"/>
    <property type="match status" value="1"/>
</dbReference>
<dbReference type="PANTHER" id="PTHR30069:SF29">
    <property type="entry name" value="HEMOGLOBIN AND HEMOGLOBIN-HAPTOGLOBIN-BINDING PROTEIN 1-RELATED"/>
    <property type="match status" value="1"/>
</dbReference>
<protein>
    <recommendedName>
        <fullName evidence="9">TonB-dependent receptor-like beta-barrel domain-containing protein</fullName>
    </recommendedName>
</protein>
<dbReference type="GO" id="GO:0044718">
    <property type="term" value="P:siderophore transmembrane transport"/>
    <property type="evidence" value="ECO:0007669"/>
    <property type="project" value="TreeGrafter"/>
</dbReference>
<keyword evidence="8" id="KW-0998">Cell outer membrane</keyword>
<keyword evidence="7" id="KW-0675">Receptor</keyword>
<proteinExistence type="predicted"/>
<evidence type="ECO:0000256" key="4">
    <source>
        <dbReference type="ARBA" id="ARBA00022729"/>
    </source>
</evidence>
<evidence type="ECO:0000256" key="1">
    <source>
        <dbReference type="ARBA" id="ARBA00004571"/>
    </source>
</evidence>
<dbReference type="GO" id="GO:0015344">
    <property type="term" value="F:siderophore uptake transmembrane transporter activity"/>
    <property type="evidence" value="ECO:0007669"/>
    <property type="project" value="TreeGrafter"/>
</dbReference>
<dbReference type="PANTHER" id="PTHR30069">
    <property type="entry name" value="TONB-DEPENDENT OUTER MEMBRANE RECEPTOR"/>
    <property type="match status" value="1"/>
</dbReference>
<evidence type="ECO:0000259" key="9">
    <source>
        <dbReference type="Pfam" id="PF00593"/>
    </source>
</evidence>
<dbReference type="SUPFAM" id="SSF56935">
    <property type="entry name" value="Porins"/>
    <property type="match status" value="1"/>
</dbReference>
<keyword evidence="4" id="KW-0732">Signal</keyword>
<evidence type="ECO:0000256" key="7">
    <source>
        <dbReference type="ARBA" id="ARBA00023170"/>
    </source>
</evidence>
<evidence type="ECO:0000256" key="2">
    <source>
        <dbReference type="ARBA" id="ARBA00022448"/>
    </source>
</evidence>
<evidence type="ECO:0000313" key="10">
    <source>
        <dbReference type="EMBL" id="SVA64489.1"/>
    </source>
</evidence>
<comment type="subcellular location">
    <subcellularLocation>
        <location evidence="1">Cell outer membrane</location>
        <topology evidence="1">Multi-pass membrane protein</topology>
    </subcellularLocation>
</comment>
<dbReference type="InterPro" id="IPR036942">
    <property type="entry name" value="Beta-barrel_TonB_sf"/>
</dbReference>
<evidence type="ECO:0000256" key="3">
    <source>
        <dbReference type="ARBA" id="ARBA00022692"/>
    </source>
</evidence>
<gene>
    <name evidence="10" type="ORF">METZ01_LOCUS117343</name>
</gene>
<keyword evidence="5" id="KW-0798">TonB box</keyword>
<name>A0A381XIG1_9ZZZZ</name>
<dbReference type="GO" id="GO:0009279">
    <property type="term" value="C:cell outer membrane"/>
    <property type="evidence" value="ECO:0007669"/>
    <property type="project" value="UniProtKB-SubCell"/>
</dbReference>
<dbReference type="InterPro" id="IPR039426">
    <property type="entry name" value="TonB-dep_rcpt-like"/>
</dbReference>
<dbReference type="AlphaFoldDB" id="A0A381XIG1"/>
<dbReference type="Gene3D" id="2.40.170.20">
    <property type="entry name" value="TonB-dependent receptor, beta-barrel domain"/>
    <property type="match status" value="1"/>
</dbReference>
<organism evidence="10">
    <name type="scientific">marine metagenome</name>
    <dbReference type="NCBI Taxonomy" id="408172"/>
    <lineage>
        <taxon>unclassified sequences</taxon>
        <taxon>metagenomes</taxon>
        <taxon>ecological metagenomes</taxon>
    </lineage>
</organism>